<name>A0A550CV72_9AGAR</name>
<proteinExistence type="predicted"/>
<organism evidence="1 2">
    <name type="scientific">Schizophyllum amplum</name>
    <dbReference type="NCBI Taxonomy" id="97359"/>
    <lineage>
        <taxon>Eukaryota</taxon>
        <taxon>Fungi</taxon>
        <taxon>Dikarya</taxon>
        <taxon>Basidiomycota</taxon>
        <taxon>Agaricomycotina</taxon>
        <taxon>Agaricomycetes</taxon>
        <taxon>Agaricomycetidae</taxon>
        <taxon>Agaricales</taxon>
        <taxon>Schizophyllaceae</taxon>
        <taxon>Schizophyllum</taxon>
    </lineage>
</organism>
<protein>
    <submittedName>
        <fullName evidence="1">Uncharacterized protein</fullName>
    </submittedName>
</protein>
<dbReference type="Proteomes" id="UP000320762">
    <property type="component" value="Unassembled WGS sequence"/>
</dbReference>
<reference evidence="1 2" key="1">
    <citation type="journal article" date="2019" name="New Phytol.">
        <title>Comparative genomics reveals unique wood-decay strategies and fruiting body development in the Schizophyllaceae.</title>
        <authorList>
            <person name="Almasi E."/>
            <person name="Sahu N."/>
            <person name="Krizsan K."/>
            <person name="Balint B."/>
            <person name="Kovacs G.M."/>
            <person name="Kiss B."/>
            <person name="Cseklye J."/>
            <person name="Drula E."/>
            <person name="Henrissat B."/>
            <person name="Nagy I."/>
            <person name="Chovatia M."/>
            <person name="Adam C."/>
            <person name="LaButti K."/>
            <person name="Lipzen A."/>
            <person name="Riley R."/>
            <person name="Grigoriev I.V."/>
            <person name="Nagy L.G."/>
        </authorList>
    </citation>
    <scope>NUCLEOTIDE SEQUENCE [LARGE SCALE GENOMIC DNA]</scope>
    <source>
        <strain evidence="1 2">NL-1724</strain>
    </source>
</reference>
<sequence>MRSSWRCILTSVWVTYRYCQRVRHAPHNGHASFDLAHDLAFRVCCGWTPRGGIGGAVLTKENSFNLSGHIP</sequence>
<accession>A0A550CV72</accession>
<gene>
    <name evidence="1" type="ORF">BD626DRAFT_482501</name>
</gene>
<keyword evidence="2" id="KW-1185">Reference proteome</keyword>
<evidence type="ECO:0000313" key="2">
    <source>
        <dbReference type="Proteomes" id="UP000320762"/>
    </source>
</evidence>
<dbReference type="EMBL" id="VDMD01000002">
    <property type="protein sequence ID" value="TRM68697.1"/>
    <property type="molecule type" value="Genomic_DNA"/>
</dbReference>
<comment type="caution">
    <text evidence="1">The sequence shown here is derived from an EMBL/GenBank/DDBJ whole genome shotgun (WGS) entry which is preliminary data.</text>
</comment>
<evidence type="ECO:0000313" key="1">
    <source>
        <dbReference type="EMBL" id="TRM68697.1"/>
    </source>
</evidence>
<dbReference type="AlphaFoldDB" id="A0A550CV72"/>